<protein>
    <recommendedName>
        <fullName evidence="4">GDSL esterase/lipase</fullName>
    </recommendedName>
</protein>
<sequence>MGSSLDGAIGLMDEGAKKIGVVSALPIGCLPAIITANSKDPIHSRKCIERFNSISRDYNKLLENNLKGVQRWDTRIIYADIYKPIMDMVTRNRQNVGNTQTTSHPDLQSRSKTTSPEDQIRPTLTKIFPNLLTKCKDLLLFASWLLISVHFNHHLLRSVWLSPRSDQICLPNA</sequence>
<evidence type="ECO:0008006" key="4">
    <source>
        <dbReference type="Google" id="ProtNLM"/>
    </source>
</evidence>
<reference evidence="2" key="1">
    <citation type="submission" date="2023-04" db="EMBL/GenBank/DDBJ databases">
        <authorList>
            <person name="Vijverberg K."/>
            <person name="Xiong W."/>
            <person name="Schranz E."/>
        </authorList>
    </citation>
    <scope>NUCLEOTIDE SEQUENCE</scope>
</reference>
<evidence type="ECO:0000313" key="2">
    <source>
        <dbReference type="EMBL" id="CAI9270009.1"/>
    </source>
</evidence>
<dbReference type="Gene3D" id="3.40.50.1110">
    <property type="entry name" value="SGNH hydrolase"/>
    <property type="match status" value="1"/>
</dbReference>
<keyword evidence="3" id="KW-1185">Reference proteome</keyword>
<dbReference type="InterPro" id="IPR050592">
    <property type="entry name" value="GDSL_lipolytic_enzyme"/>
</dbReference>
<dbReference type="EMBL" id="OX465077">
    <property type="protein sequence ID" value="CAI9270009.1"/>
    <property type="molecule type" value="Genomic_DNA"/>
</dbReference>
<evidence type="ECO:0000256" key="1">
    <source>
        <dbReference type="SAM" id="MobiDB-lite"/>
    </source>
</evidence>
<organism evidence="2 3">
    <name type="scientific">Lactuca saligna</name>
    <name type="common">Willowleaf lettuce</name>
    <dbReference type="NCBI Taxonomy" id="75948"/>
    <lineage>
        <taxon>Eukaryota</taxon>
        <taxon>Viridiplantae</taxon>
        <taxon>Streptophyta</taxon>
        <taxon>Embryophyta</taxon>
        <taxon>Tracheophyta</taxon>
        <taxon>Spermatophyta</taxon>
        <taxon>Magnoliopsida</taxon>
        <taxon>eudicotyledons</taxon>
        <taxon>Gunneridae</taxon>
        <taxon>Pentapetalae</taxon>
        <taxon>asterids</taxon>
        <taxon>campanulids</taxon>
        <taxon>Asterales</taxon>
        <taxon>Asteraceae</taxon>
        <taxon>Cichorioideae</taxon>
        <taxon>Cichorieae</taxon>
        <taxon>Lactucinae</taxon>
        <taxon>Lactuca</taxon>
    </lineage>
</organism>
<name>A0AA35VJN7_LACSI</name>
<evidence type="ECO:0000313" key="3">
    <source>
        <dbReference type="Proteomes" id="UP001177003"/>
    </source>
</evidence>
<gene>
    <name evidence="2" type="ORF">LSALG_LOCUS10351</name>
</gene>
<feature type="compositionally biased region" description="Polar residues" evidence="1">
    <location>
        <begin position="96"/>
        <end position="117"/>
    </location>
</feature>
<accession>A0AA35VJN7</accession>
<proteinExistence type="predicted"/>
<dbReference type="PANTHER" id="PTHR45642">
    <property type="entry name" value="GDSL ESTERASE/LIPASE EXL3"/>
    <property type="match status" value="1"/>
</dbReference>
<dbReference type="Proteomes" id="UP001177003">
    <property type="component" value="Chromosome 1"/>
</dbReference>
<dbReference type="AlphaFoldDB" id="A0AA35VJN7"/>
<dbReference type="InterPro" id="IPR036514">
    <property type="entry name" value="SGNH_hydro_sf"/>
</dbReference>
<feature type="region of interest" description="Disordered" evidence="1">
    <location>
        <begin position="96"/>
        <end position="118"/>
    </location>
</feature>
<dbReference type="PANTHER" id="PTHR45642:SF90">
    <property type="entry name" value="GDSL LIPASE_ESTERASE, SGNH HYDROLASE SUPERFAMILY"/>
    <property type="match status" value="1"/>
</dbReference>